<proteinExistence type="predicted"/>
<dbReference type="Proteomes" id="UP000232638">
    <property type="component" value="Plasmid pTs485"/>
</dbReference>
<evidence type="ECO:0000313" key="1">
    <source>
        <dbReference type="EMBL" id="AUB85727.1"/>
    </source>
</evidence>
<protein>
    <submittedName>
        <fullName evidence="1">Uncharacterized protein</fullName>
    </submittedName>
</protein>
<dbReference type="EMBL" id="CP020372">
    <property type="protein sequence ID" value="AUB85727.1"/>
    <property type="molecule type" value="Genomic_DNA"/>
</dbReference>
<reference evidence="1 2" key="1">
    <citation type="submission" date="2017-03" db="EMBL/GenBank/DDBJ databases">
        <title>Complete genome sequence of Candidatus 'Thiodictyon syntrophicum' sp. nov. strain Cad16T, a photolithoautotroph purple sulfur bacterium isolated from an alpine meromictic lake.</title>
        <authorList>
            <person name="Luedin S.M."/>
            <person name="Pothier J.F."/>
            <person name="Danza F."/>
            <person name="Storelli N."/>
            <person name="Wittwer M."/>
            <person name="Tonolla M."/>
        </authorList>
    </citation>
    <scope>NUCLEOTIDE SEQUENCE [LARGE SCALE GENOMIC DNA]</scope>
    <source>
        <strain evidence="1 2">Cad16T</strain>
        <plasmid evidence="2">Plasmid pts485</plasmid>
    </source>
</reference>
<accession>A0A2K8UJL7</accession>
<name>A0A2K8UJL7_9GAMM</name>
<gene>
    <name evidence="1" type="ORF">THSYN_32515</name>
</gene>
<dbReference type="AlphaFoldDB" id="A0A2K8UJL7"/>
<geneLocation type="plasmid" evidence="2">
    <name>pts485</name>
</geneLocation>
<sequence>MKAIEFEATAQSNSIRLPDTIPDGTHLRVLLLMDDSPALSADEDDLKHLLAGLTDGLTADDLQRPRDCGRGDSEWAS</sequence>
<dbReference type="OrthoDB" id="5772557at2"/>
<dbReference type="KEGG" id="tsy:THSYN_32515"/>
<organism evidence="1 2">
    <name type="scientific">Candidatus Thiodictyon syntrophicum</name>
    <dbReference type="NCBI Taxonomy" id="1166950"/>
    <lineage>
        <taxon>Bacteria</taxon>
        <taxon>Pseudomonadati</taxon>
        <taxon>Pseudomonadota</taxon>
        <taxon>Gammaproteobacteria</taxon>
        <taxon>Chromatiales</taxon>
        <taxon>Chromatiaceae</taxon>
        <taxon>Thiodictyon</taxon>
    </lineage>
</organism>
<evidence type="ECO:0000313" key="2">
    <source>
        <dbReference type="Proteomes" id="UP000232638"/>
    </source>
</evidence>
<keyword evidence="1" id="KW-0614">Plasmid</keyword>
<keyword evidence="2" id="KW-1185">Reference proteome</keyword>